<dbReference type="Proteomes" id="UP001165367">
    <property type="component" value="Unassembled WGS sequence"/>
</dbReference>
<evidence type="ECO:0000259" key="6">
    <source>
        <dbReference type="Pfam" id="PF07291"/>
    </source>
</evidence>
<evidence type="ECO:0000313" key="7">
    <source>
        <dbReference type="EMBL" id="MCG2613240.1"/>
    </source>
</evidence>
<evidence type="ECO:0000256" key="5">
    <source>
        <dbReference type="SAM" id="Phobius"/>
    </source>
</evidence>
<proteinExistence type="predicted"/>
<gene>
    <name evidence="7" type="ORF">LZZ85_03075</name>
</gene>
<organism evidence="7 8">
    <name type="scientific">Terrimonas ginsenosidimutans</name>
    <dbReference type="NCBI Taxonomy" id="2908004"/>
    <lineage>
        <taxon>Bacteria</taxon>
        <taxon>Pseudomonadati</taxon>
        <taxon>Bacteroidota</taxon>
        <taxon>Chitinophagia</taxon>
        <taxon>Chitinophagales</taxon>
        <taxon>Chitinophagaceae</taxon>
        <taxon>Terrimonas</taxon>
    </lineage>
</organism>
<sequence length="131" mass="14771">MTNFKSTFFFLRLPIAVSMLGHGLVRLPKLAGFSQWMRESMQKSVLPDSIITPFSYALPFAEAIIGVLLLIGVFFRYTIYAGLLLMSVLILGSASIENWGAIEAQLIHAICFGALLWWHDKYKPAERTSMR</sequence>
<comment type="caution">
    <text evidence="7">The sequence shown here is derived from an EMBL/GenBank/DDBJ whole genome shotgun (WGS) entry which is preliminary data.</text>
</comment>
<feature type="transmembrane region" description="Helical" evidence="5">
    <location>
        <begin position="77"/>
        <end position="96"/>
    </location>
</feature>
<feature type="domain" description="Methylamine utilisation protein MauE" evidence="6">
    <location>
        <begin position="29"/>
        <end position="91"/>
    </location>
</feature>
<accession>A0ABS9KLN2</accession>
<keyword evidence="8" id="KW-1185">Reference proteome</keyword>
<evidence type="ECO:0000256" key="2">
    <source>
        <dbReference type="ARBA" id="ARBA00022692"/>
    </source>
</evidence>
<dbReference type="Pfam" id="PF07291">
    <property type="entry name" value="MauE"/>
    <property type="match status" value="1"/>
</dbReference>
<comment type="subcellular location">
    <subcellularLocation>
        <location evidence="1">Membrane</location>
        <topology evidence="1">Multi-pass membrane protein</topology>
    </subcellularLocation>
</comment>
<keyword evidence="3 5" id="KW-1133">Transmembrane helix</keyword>
<evidence type="ECO:0000256" key="4">
    <source>
        <dbReference type="ARBA" id="ARBA00023136"/>
    </source>
</evidence>
<dbReference type="EMBL" id="JAKLTR010000002">
    <property type="protein sequence ID" value="MCG2613240.1"/>
    <property type="molecule type" value="Genomic_DNA"/>
</dbReference>
<evidence type="ECO:0000256" key="3">
    <source>
        <dbReference type="ARBA" id="ARBA00022989"/>
    </source>
</evidence>
<protein>
    <submittedName>
        <fullName evidence="7">DoxX family membrane protein</fullName>
    </submittedName>
</protein>
<dbReference type="InterPro" id="IPR009908">
    <property type="entry name" value="Methylamine_util_MauE"/>
</dbReference>
<keyword evidence="2 5" id="KW-0812">Transmembrane</keyword>
<feature type="transmembrane region" description="Helical" evidence="5">
    <location>
        <begin position="50"/>
        <end position="70"/>
    </location>
</feature>
<name>A0ABS9KLN2_9BACT</name>
<dbReference type="RefSeq" id="WP_237868469.1">
    <property type="nucleotide sequence ID" value="NZ_JAKLTR010000002.1"/>
</dbReference>
<keyword evidence="4 5" id="KW-0472">Membrane</keyword>
<evidence type="ECO:0000313" key="8">
    <source>
        <dbReference type="Proteomes" id="UP001165367"/>
    </source>
</evidence>
<feature type="transmembrane region" description="Helical" evidence="5">
    <location>
        <begin position="102"/>
        <end position="118"/>
    </location>
</feature>
<reference evidence="7" key="1">
    <citation type="submission" date="2022-01" db="EMBL/GenBank/DDBJ databases">
        <authorList>
            <person name="Jo J.-H."/>
            <person name="Im W.-T."/>
        </authorList>
    </citation>
    <scope>NUCLEOTIDE SEQUENCE</scope>
    <source>
        <strain evidence="7">NA20</strain>
    </source>
</reference>
<evidence type="ECO:0000256" key="1">
    <source>
        <dbReference type="ARBA" id="ARBA00004141"/>
    </source>
</evidence>